<proteinExistence type="predicted"/>
<accession>A0A4C1V0H1</accession>
<organism evidence="2 3">
    <name type="scientific">Eumeta variegata</name>
    <name type="common">Bagworm moth</name>
    <name type="synonym">Eumeta japonica</name>
    <dbReference type="NCBI Taxonomy" id="151549"/>
    <lineage>
        <taxon>Eukaryota</taxon>
        <taxon>Metazoa</taxon>
        <taxon>Ecdysozoa</taxon>
        <taxon>Arthropoda</taxon>
        <taxon>Hexapoda</taxon>
        <taxon>Insecta</taxon>
        <taxon>Pterygota</taxon>
        <taxon>Neoptera</taxon>
        <taxon>Endopterygota</taxon>
        <taxon>Lepidoptera</taxon>
        <taxon>Glossata</taxon>
        <taxon>Ditrysia</taxon>
        <taxon>Tineoidea</taxon>
        <taxon>Psychidae</taxon>
        <taxon>Oiketicinae</taxon>
        <taxon>Eumeta</taxon>
    </lineage>
</organism>
<keyword evidence="3" id="KW-1185">Reference proteome</keyword>
<evidence type="ECO:0000256" key="1">
    <source>
        <dbReference type="SAM" id="MobiDB-lite"/>
    </source>
</evidence>
<sequence>MAHEAQRRPDASARPHLRGFRIASVPRPGVGAVSAGTEACVTTRLPKLAASQICANIMKLRSKFLWDNFIGIEPEAENGSGSKPISKTKTRPESNSRVGAG</sequence>
<name>A0A4C1V0H1_EUMVA</name>
<comment type="caution">
    <text evidence="2">The sequence shown here is derived from an EMBL/GenBank/DDBJ whole genome shotgun (WGS) entry which is preliminary data.</text>
</comment>
<dbReference type="EMBL" id="BGZK01000250">
    <property type="protein sequence ID" value="GBP31756.1"/>
    <property type="molecule type" value="Genomic_DNA"/>
</dbReference>
<dbReference type="Proteomes" id="UP000299102">
    <property type="component" value="Unassembled WGS sequence"/>
</dbReference>
<protein>
    <submittedName>
        <fullName evidence="2">Uncharacterized protein</fullName>
    </submittedName>
</protein>
<feature type="compositionally biased region" description="Polar residues" evidence="1">
    <location>
        <begin position="79"/>
        <end position="101"/>
    </location>
</feature>
<evidence type="ECO:0000313" key="3">
    <source>
        <dbReference type="Proteomes" id="UP000299102"/>
    </source>
</evidence>
<dbReference type="AlphaFoldDB" id="A0A4C1V0H1"/>
<feature type="region of interest" description="Disordered" evidence="1">
    <location>
        <begin position="73"/>
        <end position="101"/>
    </location>
</feature>
<evidence type="ECO:0000313" key="2">
    <source>
        <dbReference type="EMBL" id="GBP31756.1"/>
    </source>
</evidence>
<gene>
    <name evidence="2" type="ORF">EVAR_4995_1</name>
</gene>
<reference evidence="2 3" key="1">
    <citation type="journal article" date="2019" name="Commun. Biol.">
        <title>The bagworm genome reveals a unique fibroin gene that provides high tensile strength.</title>
        <authorList>
            <person name="Kono N."/>
            <person name="Nakamura H."/>
            <person name="Ohtoshi R."/>
            <person name="Tomita M."/>
            <person name="Numata K."/>
            <person name="Arakawa K."/>
        </authorList>
    </citation>
    <scope>NUCLEOTIDE SEQUENCE [LARGE SCALE GENOMIC DNA]</scope>
</reference>